<dbReference type="RefSeq" id="WP_155700609.1">
    <property type="nucleotide sequence ID" value="NZ_CP034235.1"/>
</dbReference>
<gene>
    <name evidence="9" type="ORF">EHS13_12115</name>
</gene>
<feature type="transmembrane region" description="Helical" evidence="7">
    <location>
        <begin position="158"/>
        <end position="183"/>
    </location>
</feature>
<name>A0A6B8RJ46_9BACL</name>
<dbReference type="SUPFAM" id="SSF161098">
    <property type="entry name" value="MetI-like"/>
    <property type="match status" value="1"/>
</dbReference>
<keyword evidence="2 7" id="KW-0813">Transport</keyword>
<dbReference type="InterPro" id="IPR035906">
    <property type="entry name" value="MetI-like_sf"/>
</dbReference>
<reference evidence="10" key="1">
    <citation type="submission" date="2018-11" db="EMBL/GenBank/DDBJ databases">
        <title>Complete genome sequence of Paenibacillus sp. ML311-T8.</title>
        <authorList>
            <person name="Nam Y.-D."/>
            <person name="Kang J."/>
            <person name="Chung W.-H."/>
            <person name="Park Y.S."/>
        </authorList>
    </citation>
    <scope>NUCLEOTIDE SEQUENCE [LARGE SCALE GENOMIC DNA]</scope>
    <source>
        <strain evidence="10">ML311-T8</strain>
    </source>
</reference>
<evidence type="ECO:0000313" key="9">
    <source>
        <dbReference type="EMBL" id="QGQ95573.1"/>
    </source>
</evidence>
<feature type="transmembrane region" description="Helical" evidence="7">
    <location>
        <begin position="79"/>
        <end position="99"/>
    </location>
</feature>
<evidence type="ECO:0000256" key="6">
    <source>
        <dbReference type="ARBA" id="ARBA00023136"/>
    </source>
</evidence>
<accession>A0A6B8RJ46</accession>
<dbReference type="KEGG" id="ppsc:EHS13_12115"/>
<organism evidence="9 10">
    <name type="scientific">Paenibacillus psychroresistens</name>
    <dbReference type="NCBI Taxonomy" id="1778678"/>
    <lineage>
        <taxon>Bacteria</taxon>
        <taxon>Bacillati</taxon>
        <taxon>Bacillota</taxon>
        <taxon>Bacilli</taxon>
        <taxon>Bacillales</taxon>
        <taxon>Paenibacillaceae</taxon>
        <taxon>Paenibacillus</taxon>
    </lineage>
</organism>
<feature type="transmembrane region" description="Helical" evidence="7">
    <location>
        <begin position="204"/>
        <end position="222"/>
    </location>
</feature>
<keyword evidence="10" id="KW-1185">Reference proteome</keyword>
<dbReference type="EMBL" id="CP034235">
    <property type="protein sequence ID" value="QGQ95573.1"/>
    <property type="molecule type" value="Genomic_DNA"/>
</dbReference>
<dbReference type="PROSITE" id="PS50928">
    <property type="entry name" value="ABC_TM1"/>
    <property type="match status" value="1"/>
</dbReference>
<comment type="similarity">
    <text evidence="7">Belongs to the binding-protein-dependent transport system permease family.</text>
</comment>
<evidence type="ECO:0000259" key="8">
    <source>
        <dbReference type="PROSITE" id="PS50928"/>
    </source>
</evidence>
<evidence type="ECO:0000313" key="10">
    <source>
        <dbReference type="Proteomes" id="UP000426246"/>
    </source>
</evidence>
<keyword evidence="5 7" id="KW-1133">Transmembrane helix</keyword>
<keyword evidence="3" id="KW-1003">Cell membrane</keyword>
<keyword evidence="6 7" id="KW-0472">Membrane</keyword>
<dbReference type="InterPro" id="IPR000515">
    <property type="entry name" value="MetI-like"/>
</dbReference>
<dbReference type="GO" id="GO:0005886">
    <property type="term" value="C:plasma membrane"/>
    <property type="evidence" value="ECO:0007669"/>
    <property type="project" value="UniProtKB-SubCell"/>
</dbReference>
<evidence type="ECO:0000256" key="7">
    <source>
        <dbReference type="RuleBase" id="RU363032"/>
    </source>
</evidence>
<dbReference type="PANTHER" id="PTHR30193:SF37">
    <property type="entry name" value="INNER MEMBRANE ABC TRANSPORTER PERMEASE PROTEIN YCJO"/>
    <property type="match status" value="1"/>
</dbReference>
<evidence type="ECO:0000256" key="5">
    <source>
        <dbReference type="ARBA" id="ARBA00022989"/>
    </source>
</evidence>
<dbReference type="CDD" id="cd06261">
    <property type="entry name" value="TM_PBP2"/>
    <property type="match status" value="1"/>
</dbReference>
<protein>
    <submittedName>
        <fullName evidence="9">Sugar ABC transporter permease</fullName>
    </submittedName>
</protein>
<dbReference type="Pfam" id="PF00528">
    <property type="entry name" value="BPD_transp_1"/>
    <property type="match status" value="1"/>
</dbReference>
<proteinExistence type="inferred from homology"/>
<dbReference type="Proteomes" id="UP000426246">
    <property type="component" value="Chromosome"/>
</dbReference>
<dbReference type="InterPro" id="IPR051393">
    <property type="entry name" value="ABC_transporter_permease"/>
</dbReference>
<dbReference type="PANTHER" id="PTHR30193">
    <property type="entry name" value="ABC TRANSPORTER PERMEASE PROTEIN"/>
    <property type="match status" value="1"/>
</dbReference>
<dbReference type="GO" id="GO:0055085">
    <property type="term" value="P:transmembrane transport"/>
    <property type="evidence" value="ECO:0007669"/>
    <property type="project" value="InterPro"/>
</dbReference>
<dbReference type="AlphaFoldDB" id="A0A6B8RJ46"/>
<comment type="subcellular location">
    <subcellularLocation>
        <location evidence="1 7">Cell membrane</location>
        <topology evidence="1 7">Multi-pass membrane protein</topology>
    </subcellularLocation>
</comment>
<feature type="transmembrane region" description="Helical" evidence="7">
    <location>
        <begin position="15"/>
        <end position="37"/>
    </location>
</feature>
<feature type="transmembrane region" description="Helical" evidence="7">
    <location>
        <begin position="266"/>
        <end position="286"/>
    </location>
</feature>
<dbReference type="Gene3D" id="1.10.3720.10">
    <property type="entry name" value="MetI-like"/>
    <property type="match status" value="1"/>
</dbReference>
<evidence type="ECO:0000256" key="1">
    <source>
        <dbReference type="ARBA" id="ARBA00004651"/>
    </source>
</evidence>
<feature type="domain" description="ABC transmembrane type-1" evidence="8">
    <location>
        <begin position="73"/>
        <end position="285"/>
    </location>
</feature>
<evidence type="ECO:0000256" key="3">
    <source>
        <dbReference type="ARBA" id="ARBA00022475"/>
    </source>
</evidence>
<feature type="transmembrane region" description="Helical" evidence="7">
    <location>
        <begin position="228"/>
        <end position="254"/>
    </location>
</feature>
<dbReference type="OrthoDB" id="9809173at2"/>
<evidence type="ECO:0000256" key="2">
    <source>
        <dbReference type="ARBA" id="ARBA00022448"/>
    </source>
</evidence>
<feature type="transmembrane region" description="Helical" evidence="7">
    <location>
        <begin position="111"/>
        <end position="131"/>
    </location>
</feature>
<keyword evidence="4 7" id="KW-0812">Transmembrane</keyword>
<evidence type="ECO:0000256" key="4">
    <source>
        <dbReference type="ARBA" id="ARBA00022692"/>
    </source>
</evidence>
<sequence length="295" mass="33343">MKVQTPKLTHARRELIGWLFVMPMLVFFAVFVVYPIIDSVRTSFMGFDFTKYYWTGFDNYKQIFKDELFWKSIRNTLAFVFYLVPSITVLSLLLSLLINTYSKKMQAFFKAVFFIPSVTSIVSITLVWGYILNNQFGIGNYLLKLLGAEPANWLGIHLAYPTLSLIIFTLGIGNAIIVFTAALNGIPMDLYESASLDGAKRSTLFFKITLPLLKPSLLYIIVTSTIASFQVFSIILLMTAGGPAFHTTTILVLIYQQAFVTMNFGVANAMGVILCIIICCIAYIQFKLFRSDIEY</sequence>